<evidence type="ECO:0008006" key="2">
    <source>
        <dbReference type="Google" id="ProtNLM"/>
    </source>
</evidence>
<reference evidence="1" key="1">
    <citation type="journal article" date="2014" name="Front. Microbiol.">
        <title>High frequency of phylogenetically diverse reductive dehalogenase-homologous genes in deep subseafloor sedimentary metagenomes.</title>
        <authorList>
            <person name="Kawai M."/>
            <person name="Futagami T."/>
            <person name="Toyoda A."/>
            <person name="Takaki Y."/>
            <person name="Nishi S."/>
            <person name="Hori S."/>
            <person name="Arai W."/>
            <person name="Tsubouchi T."/>
            <person name="Morono Y."/>
            <person name="Uchiyama I."/>
            <person name="Ito T."/>
            <person name="Fujiyama A."/>
            <person name="Inagaki F."/>
            <person name="Takami H."/>
        </authorList>
    </citation>
    <scope>NUCLEOTIDE SEQUENCE</scope>
    <source>
        <strain evidence="1">Expedition CK06-06</strain>
    </source>
</reference>
<evidence type="ECO:0000313" key="1">
    <source>
        <dbReference type="EMBL" id="GAG33200.1"/>
    </source>
</evidence>
<sequence>PEVFKEVHKSWIENALKPENIVTHVAVDSQEEADMLSDYDVQVIDNPRKGVVKPIYEMTKDLRLDREDIIIVPSDDFYSFANWDMYLYENMREFYGVLKVNDGHMKDIISMPVMKYPALETMNHVIYHPAYNHMFCDKELHSTAYELGLCRAVPMGDPVFEHKHWAHSTREKDEHDDINDAGYNDGKEIYIKRMNLDIGERLKV</sequence>
<protein>
    <recommendedName>
        <fullName evidence="2">Nucleotidyl transferase domain-containing protein</fullName>
    </recommendedName>
</protein>
<proteinExistence type="predicted"/>
<accession>X0WRA7</accession>
<comment type="caution">
    <text evidence="1">The sequence shown here is derived from an EMBL/GenBank/DDBJ whole genome shotgun (WGS) entry which is preliminary data.</text>
</comment>
<organism evidence="1">
    <name type="scientific">marine sediment metagenome</name>
    <dbReference type="NCBI Taxonomy" id="412755"/>
    <lineage>
        <taxon>unclassified sequences</taxon>
        <taxon>metagenomes</taxon>
        <taxon>ecological metagenomes</taxon>
    </lineage>
</organism>
<dbReference type="EMBL" id="BARS01044161">
    <property type="protein sequence ID" value="GAG33200.1"/>
    <property type="molecule type" value="Genomic_DNA"/>
</dbReference>
<gene>
    <name evidence="1" type="ORF">S01H1_66765</name>
</gene>
<feature type="non-terminal residue" evidence="1">
    <location>
        <position position="1"/>
    </location>
</feature>
<name>X0WRA7_9ZZZZ</name>
<dbReference type="AlphaFoldDB" id="X0WRA7"/>